<evidence type="ECO:0000313" key="1">
    <source>
        <dbReference type="EMBL" id="CEL76783.1"/>
    </source>
</evidence>
<dbReference type="AlphaFoldDB" id="A0A0F7V671"/>
<sequence length="138" mass="16789">MLRHEEEYWQIYQVQVCQLVYRIKRYFGRRWRQGSWGRVAILLYSFLTKAATTENLSLSCFRQALTQFTRQLSHCWSRRLRRWTRSIDVLQLFSRRSQHWKLRSLSRSEHLNIPASVRLPRGPLPCNESLVWFMPVTM</sequence>
<proteinExistence type="predicted"/>
<dbReference type="EMBL" id="LN714500">
    <property type="protein sequence ID" value="CEL76783.1"/>
    <property type="molecule type" value="Genomic_DNA"/>
</dbReference>
<protein>
    <submittedName>
        <fullName evidence="1">Uncharacterized protein</fullName>
    </submittedName>
</protein>
<reference evidence="1" key="1">
    <citation type="journal article" date="2015" name="PLoS ONE">
        <title>Comprehensive Evaluation of Toxoplasma gondii VEG and Neospora caninum LIV Genomes with Tachyzoite Stage Transcriptome and Proteome Defines Novel Transcript Features.</title>
        <authorList>
            <person name="Ramaprasad A."/>
            <person name="Mourier T."/>
            <person name="Naeem R."/>
            <person name="Malas T.B."/>
            <person name="Moussa E."/>
            <person name="Panigrahi A."/>
            <person name="Vermont S.J."/>
            <person name="Otto T.D."/>
            <person name="Wastling J."/>
            <person name="Pain A."/>
        </authorList>
    </citation>
    <scope>NUCLEOTIDE SEQUENCE</scope>
    <source>
        <strain evidence="1">VEG</strain>
    </source>
</reference>
<accession>A0A0F7V671</accession>
<name>A0A0F7V671_TOXGV</name>
<organism evidence="1">
    <name type="scientific">Toxoplasma gondii (strain ATCC 50861 / VEG)</name>
    <dbReference type="NCBI Taxonomy" id="432359"/>
    <lineage>
        <taxon>Eukaryota</taxon>
        <taxon>Sar</taxon>
        <taxon>Alveolata</taxon>
        <taxon>Apicomplexa</taxon>
        <taxon>Conoidasida</taxon>
        <taxon>Coccidia</taxon>
        <taxon>Eucoccidiorida</taxon>
        <taxon>Eimeriorina</taxon>
        <taxon>Sarcocystidae</taxon>
        <taxon>Toxoplasma</taxon>
    </lineage>
</organism>
<gene>
    <name evidence="1" type="ORF">BN1205_063340</name>
</gene>